<dbReference type="Proteomes" id="UP000571084">
    <property type="component" value="Unassembled WGS sequence"/>
</dbReference>
<feature type="domain" description="Tautomerase cis-CaaD-like" evidence="1">
    <location>
        <begin position="43"/>
        <end position="173"/>
    </location>
</feature>
<name>A0A840RXN8_9BURK</name>
<evidence type="ECO:0000313" key="3">
    <source>
        <dbReference type="Proteomes" id="UP000571084"/>
    </source>
</evidence>
<dbReference type="EMBL" id="JACHHQ010000023">
    <property type="protein sequence ID" value="MBB5202685.1"/>
    <property type="molecule type" value="Genomic_DNA"/>
</dbReference>
<dbReference type="RefSeq" id="WP_168057463.1">
    <property type="nucleotide sequence ID" value="NZ_JAAOZT010000024.1"/>
</dbReference>
<dbReference type="InterPro" id="IPR014347">
    <property type="entry name" value="Tautomerase/MIF_sf"/>
</dbReference>
<accession>A0A840RXN8</accession>
<evidence type="ECO:0000259" key="1">
    <source>
        <dbReference type="Pfam" id="PF14832"/>
    </source>
</evidence>
<protein>
    <submittedName>
        <fullName evidence="2">Phenylpyruvate tautomerase PptA (4-oxalocrotonate tautomerase family)</fullName>
    </submittedName>
</protein>
<dbReference type="SUPFAM" id="SSF55331">
    <property type="entry name" value="Tautomerase/MIF"/>
    <property type="match status" value="1"/>
</dbReference>
<keyword evidence="3" id="KW-1185">Reference proteome</keyword>
<evidence type="ECO:0000313" key="2">
    <source>
        <dbReference type="EMBL" id="MBB5202685.1"/>
    </source>
</evidence>
<gene>
    <name evidence="2" type="ORF">HNR39_004555</name>
</gene>
<dbReference type="AlphaFoldDB" id="A0A840RXN8"/>
<organism evidence="2 3">
    <name type="scientific">Glaciimonas immobilis</name>
    <dbReference type="NCBI Taxonomy" id="728004"/>
    <lineage>
        <taxon>Bacteria</taxon>
        <taxon>Pseudomonadati</taxon>
        <taxon>Pseudomonadota</taxon>
        <taxon>Betaproteobacteria</taxon>
        <taxon>Burkholderiales</taxon>
        <taxon>Oxalobacteraceae</taxon>
        <taxon>Glaciimonas</taxon>
    </lineage>
</organism>
<sequence length="186" mass="20771">MKGGGKSQALLGSPLIFLQFSSFYMDAKCATFFTKKQRGENIMPTYVCSYNAVELTQQQKSEIATRITDIHHEVTGANAFFVQVIFHEIAKGNLYVSGSPPGSGQAWLHGHIRAGRNAEVKERLVLELMAAVSEVTQIKQEDVWVYVSELAPRNMAEYGALLPLPGDEKVWFEQLPADVQRRLSDH</sequence>
<proteinExistence type="predicted"/>
<dbReference type="Gene3D" id="3.30.429.10">
    <property type="entry name" value="Macrophage Migration Inhibitory Factor"/>
    <property type="match status" value="1"/>
</dbReference>
<dbReference type="Pfam" id="PF14832">
    <property type="entry name" value="Tautomerase_3"/>
    <property type="match status" value="1"/>
</dbReference>
<reference evidence="2 3" key="1">
    <citation type="submission" date="2020-08" db="EMBL/GenBank/DDBJ databases">
        <title>Genomic Encyclopedia of Type Strains, Phase IV (KMG-IV): sequencing the most valuable type-strain genomes for metagenomic binning, comparative biology and taxonomic classification.</title>
        <authorList>
            <person name="Goeker M."/>
        </authorList>
    </citation>
    <scope>NUCLEOTIDE SEQUENCE [LARGE SCALE GENOMIC DNA]</scope>
    <source>
        <strain evidence="2 3">DSM 23240</strain>
    </source>
</reference>
<comment type="caution">
    <text evidence="2">The sequence shown here is derived from an EMBL/GenBank/DDBJ whole genome shotgun (WGS) entry which is preliminary data.</text>
</comment>
<keyword evidence="2" id="KW-0670">Pyruvate</keyword>
<dbReference type="InterPro" id="IPR028116">
    <property type="entry name" value="Cis-CaaD-like"/>
</dbReference>